<sequence length="362" mass="40723">LKKRGRPRKDNDSLAEIPAEERRRNQIRLAQRAFREREKAALSQSDARISQLQTSLMTMHSMITSFGQDLSKSGALALHSDLHLKLCSLLATCDALAEGYEKLSAGNLLYPAVHDQELRDPVDPWVKPCPGDFRAQSIRILHSHSSSSPSTTVLASLPELSLPAHIFTPLKSISRIQLSQFVHQVRLGCAHYALSSLQNPAITTDQLRNKFRFLLSLMSREDLTSYFEACVHYHEHPERMLKFERLPFFRLGGAGTHFPAVPFPNDNHCAPVHNDPLQELPPDIQRHLHGKWFDSSDLEGLLRERKIHLSAYPPSKGAQLPSTVNVVNASILIKYLVRTSICLGRSPGWRPSDVERALQMSS</sequence>
<evidence type="ECO:0008006" key="4">
    <source>
        <dbReference type="Google" id="ProtNLM"/>
    </source>
</evidence>
<feature type="non-terminal residue" evidence="2">
    <location>
        <position position="1"/>
    </location>
</feature>
<organism evidence="2 3">
    <name type="scientific">Aspergillus uvarum CBS 121591</name>
    <dbReference type="NCBI Taxonomy" id="1448315"/>
    <lineage>
        <taxon>Eukaryota</taxon>
        <taxon>Fungi</taxon>
        <taxon>Dikarya</taxon>
        <taxon>Ascomycota</taxon>
        <taxon>Pezizomycotina</taxon>
        <taxon>Eurotiomycetes</taxon>
        <taxon>Eurotiomycetidae</taxon>
        <taxon>Eurotiales</taxon>
        <taxon>Aspergillaceae</taxon>
        <taxon>Aspergillus</taxon>
        <taxon>Aspergillus subgen. Circumdati</taxon>
    </lineage>
</organism>
<dbReference type="CDD" id="cd14688">
    <property type="entry name" value="bZIP_YAP"/>
    <property type="match status" value="1"/>
</dbReference>
<dbReference type="GeneID" id="37133658"/>
<dbReference type="EMBL" id="KZ821674">
    <property type="protein sequence ID" value="PYH87317.1"/>
    <property type="molecule type" value="Genomic_DNA"/>
</dbReference>
<dbReference type="AlphaFoldDB" id="A0A319CY27"/>
<name>A0A319CY27_9EURO</name>
<dbReference type="GO" id="GO:0003700">
    <property type="term" value="F:DNA-binding transcription factor activity"/>
    <property type="evidence" value="ECO:0007669"/>
    <property type="project" value="InterPro"/>
</dbReference>
<proteinExistence type="predicted"/>
<gene>
    <name evidence="2" type="ORF">BO82DRAFT_257963</name>
</gene>
<feature type="non-terminal residue" evidence="2">
    <location>
        <position position="362"/>
    </location>
</feature>
<dbReference type="RefSeq" id="XP_025497517.1">
    <property type="nucleotide sequence ID" value="XM_025630917.1"/>
</dbReference>
<evidence type="ECO:0000313" key="2">
    <source>
        <dbReference type="EMBL" id="PYH87317.1"/>
    </source>
</evidence>
<dbReference type="STRING" id="1448315.A0A319CY27"/>
<dbReference type="VEuPathDB" id="FungiDB:BO82DRAFT_257963"/>
<reference evidence="2 3" key="1">
    <citation type="submission" date="2016-12" db="EMBL/GenBank/DDBJ databases">
        <title>The genomes of Aspergillus section Nigri reveals drivers in fungal speciation.</title>
        <authorList>
            <consortium name="DOE Joint Genome Institute"/>
            <person name="Vesth T.C."/>
            <person name="Nybo J."/>
            <person name="Theobald S."/>
            <person name="Brandl J."/>
            <person name="Frisvad J.C."/>
            <person name="Nielsen K.F."/>
            <person name="Lyhne E.K."/>
            <person name="Kogle M.E."/>
            <person name="Kuo A."/>
            <person name="Riley R."/>
            <person name="Clum A."/>
            <person name="Nolan M."/>
            <person name="Lipzen A."/>
            <person name="Salamov A."/>
            <person name="Henrissat B."/>
            <person name="Wiebenga A."/>
            <person name="De Vries R.P."/>
            <person name="Grigoriev I.V."/>
            <person name="Mortensen U.H."/>
            <person name="Andersen M.R."/>
            <person name="Baker S.E."/>
        </authorList>
    </citation>
    <scope>NUCLEOTIDE SEQUENCE [LARGE SCALE GENOMIC DNA]</scope>
    <source>
        <strain evidence="2 3">CBS 121591</strain>
    </source>
</reference>
<accession>A0A319CY27</accession>
<dbReference type="PANTHER" id="PTHR40618">
    <property type="entry name" value="B-ZIP TRANSCRIPTION FACTOR (EUROFUNG)-RELATED"/>
    <property type="match status" value="1"/>
</dbReference>
<evidence type="ECO:0000256" key="1">
    <source>
        <dbReference type="SAM" id="MobiDB-lite"/>
    </source>
</evidence>
<dbReference type="InterPro" id="IPR046347">
    <property type="entry name" value="bZIP_sf"/>
</dbReference>
<dbReference type="OrthoDB" id="3555317at2759"/>
<dbReference type="Gene3D" id="1.20.5.170">
    <property type="match status" value="1"/>
</dbReference>
<feature type="region of interest" description="Disordered" evidence="1">
    <location>
        <begin position="1"/>
        <end position="21"/>
    </location>
</feature>
<dbReference type="SUPFAM" id="SSF57959">
    <property type="entry name" value="Leucine zipper domain"/>
    <property type="match status" value="1"/>
</dbReference>
<evidence type="ECO:0000313" key="3">
    <source>
        <dbReference type="Proteomes" id="UP000248340"/>
    </source>
</evidence>
<dbReference type="PANTHER" id="PTHR40618:SF1">
    <property type="entry name" value="B-ZIP TRANSCRIPTION FACTOR (EUROFUNG)"/>
    <property type="match status" value="1"/>
</dbReference>
<dbReference type="Proteomes" id="UP000248340">
    <property type="component" value="Unassembled WGS sequence"/>
</dbReference>
<protein>
    <recommendedName>
        <fullName evidence="4">BZIP domain-containing protein</fullName>
    </recommendedName>
</protein>
<keyword evidence="3" id="KW-1185">Reference proteome</keyword>